<dbReference type="EMBL" id="AP019368">
    <property type="protein sequence ID" value="BBH53831.1"/>
    <property type="molecule type" value="Genomic_DNA"/>
</dbReference>
<dbReference type="RefSeq" id="WP_130610480.1">
    <property type="nucleotide sequence ID" value="NZ_AP019368.1"/>
</dbReference>
<feature type="transmembrane region" description="Helical" evidence="1">
    <location>
        <begin position="7"/>
        <end position="23"/>
    </location>
</feature>
<protein>
    <submittedName>
        <fullName evidence="2">Uncharacterized protein</fullName>
    </submittedName>
</protein>
<keyword evidence="1" id="KW-0472">Membrane</keyword>
<organism evidence="2 3">
    <name type="scientific">Fluviispira sanaruensis</name>
    <dbReference type="NCBI Taxonomy" id="2493639"/>
    <lineage>
        <taxon>Bacteria</taxon>
        <taxon>Pseudomonadati</taxon>
        <taxon>Bdellovibrionota</taxon>
        <taxon>Oligoflexia</taxon>
        <taxon>Silvanigrellales</taxon>
        <taxon>Silvanigrellaceae</taxon>
        <taxon>Fluviispira</taxon>
    </lineage>
</organism>
<proteinExistence type="predicted"/>
<evidence type="ECO:0000313" key="2">
    <source>
        <dbReference type="EMBL" id="BBH53831.1"/>
    </source>
</evidence>
<dbReference type="AlphaFoldDB" id="A0A4P2VLR7"/>
<evidence type="ECO:0000313" key="3">
    <source>
        <dbReference type="Proteomes" id="UP000291236"/>
    </source>
</evidence>
<dbReference type="OrthoDB" id="9862263at2"/>
<dbReference type="Proteomes" id="UP000291236">
    <property type="component" value="Chromosome"/>
</dbReference>
<keyword evidence="3" id="KW-1185">Reference proteome</keyword>
<dbReference type="KEGG" id="sbf:JCM31447_22830"/>
<keyword evidence="1" id="KW-1133">Transmembrane helix</keyword>
<feature type="transmembrane region" description="Helical" evidence="1">
    <location>
        <begin position="150"/>
        <end position="169"/>
    </location>
</feature>
<feature type="transmembrane region" description="Helical" evidence="1">
    <location>
        <begin position="120"/>
        <end position="144"/>
    </location>
</feature>
<sequence length="179" mass="20553">MPIPIKNKLLSAFIGLIFITVFFSTNHHLFIYLNGAIFCTFLLIIFFILHKFQFHYLSFISYHFTAIALFFIYPLAEIAVFSVLAILLREFILLTKERGEKNSRTSLLWDLGAIKPNRQILIVLYHTLPLIITSLVIGIAANMISFSALALAYIPLFIFAISFGNLLFVEMEKAELEKR</sequence>
<name>A0A4P2VLR7_FLUSA</name>
<feature type="transmembrane region" description="Helical" evidence="1">
    <location>
        <begin position="29"/>
        <end position="49"/>
    </location>
</feature>
<gene>
    <name evidence="2" type="ORF">JCM31447_22830</name>
</gene>
<keyword evidence="1" id="KW-0812">Transmembrane</keyword>
<evidence type="ECO:0000256" key="1">
    <source>
        <dbReference type="SAM" id="Phobius"/>
    </source>
</evidence>
<reference evidence="2 3" key="1">
    <citation type="submission" date="2018-12" db="EMBL/GenBank/DDBJ databases">
        <title>Rubrispira sanarue gen. nov., sp., nov., a member of the order Silvanigrellales, isolated from a brackish lake in Hamamatsu Japan.</title>
        <authorList>
            <person name="Maejima Y."/>
            <person name="Iino T."/>
            <person name="Muraguchi Y."/>
            <person name="Fukuda K."/>
            <person name="Nojiri H."/>
            <person name="Ohkuma M."/>
            <person name="Moriuchi R."/>
            <person name="Dohra H."/>
            <person name="Kimbara K."/>
            <person name="Shintani M."/>
        </authorList>
    </citation>
    <scope>NUCLEOTIDE SEQUENCE [LARGE SCALE GENOMIC DNA]</scope>
    <source>
        <strain evidence="2 3">RF1110005</strain>
    </source>
</reference>
<accession>A0A4P2VLR7</accession>